<comment type="caution">
    <text evidence="2">The sequence shown here is derived from an EMBL/GenBank/DDBJ whole genome shotgun (WGS) entry which is preliminary data.</text>
</comment>
<accession>A0ABQ8GE29</accession>
<name>A0ABQ8GE29_9PEZI</name>
<evidence type="ECO:0000256" key="1">
    <source>
        <dbReference type="SAM" id="MobiDB-lite"/>
    </source>
</evidence>
<reference evidence="2 3" key="1">
    <citation type="journal article" date="2021" name="Nat. Commun.">
        <title>Genetic determinants of endophytism in the Arabidopsis root mycobiome.</title>
        <authorList>
            <person name="Mesny F."/>
            <person name="Miyauchi S."/>
            <person name="Thiergart T."/>
            <person name="Pickel B."/>
            <person name="Atanasova L."/>
            <person name="Karlsson M."/>
            <person name="Huettel B."/>
            <person name="Barry K.W."/>
            <person name="Haridas S."/>
            <person name="Chen C."/>
            <person name="Bauer D."/>
            <person name="Andreopoulos W."/>
            <person name="Pangilinan J."/>
            <person name="LaButti K."/>
            <person name="Riley R."/>
            <person name="Lipzen A."/>
            <person name="Clum A."/>
            <person name="Drula E."/>
            <person name="Henrissat B."/>
            <person name="Kohler A."/>
            <person name="Grigoriev I.V."/>
            <person name="Martin F.M."/>
            <person name="Hacquard S."/>
        </authorList>
    </citation>
    <scope>NUCLEOTIDE SEQUENCE [LARGE SCALE GENOMIC DNA]</scope>
    <source>
        <strain evidence="2 3">MPI-SDFR-AT-0080</strain>
    </source>
</reference>
<evidence type="ECO:0000313" key="2">
    <source>
        <dbReference type="EMBL" id="KAH7052386.1"/>
    </source>
</evidence>
<feature type="compositionally biased region" description="Polar residues" evidence="1">
    <location>
        <begin position="1"/>
        <end position="18"/>
    </location>
</feature>
<evidence type="ECO:0000313" key="3">
    <source>
        <dbReference type="Proteomes" id="UP000774617"/>
    </source>
</evidence>
<protein>
    <recommendedName>
        <fullName evidence="4">Beta-lactamase-related domain-containing protein</fullName>
    </recommendedName>
</protein>
<evidence type="ECO:0008006" key="4">
    <source>
        <dbReference type="Google" id="ProtNLM"/>
    </source>
</evidence>
<sequence length="147" mass="15675">MESQRPTTPQSAKSSVDTRQAGRASQDVAVPPNARQSDDTYQPQSTTKTFLLLAGCRAMLDRMLMNSGQAIPQITDEFHSLPDVGCCCLENYTPSTPSKPSCSRASFIIRRAIASVGAAGIFAGCKGARNYRACSVPSSASLRSWGP</sequence>
<dbReference type="Proteomes" id="UP000774617">
    <property type="component" value="Unassembled WGS sequence"/>
</dbReference>
<proteinExistence type="predicted"/>
<dbReference type="EMBL" id="JAGTJR010000011">
    <property type="protein sequence ID" value="KAH7052386.1"/>
    <property type="molecule type" value="Genomic_DNA"/>
</dbReference>
<organism evidence="2 3">
    <name type="scientific">Macrophomina phaseolina</name>
    <dbReference type="NCBI Taxonomy" id="35725"/>
    <lineage>
        <taxon>Eukaryota</taxon>
        <taxon>Fungi</taxon>
        <taxon>Dikarya</taxon>
        <taxon>Ascomycota</taxon>
        <taxon>Pezizomycotina</taxon>
        <taxon>Dothideomycetes</taxon>
        <taxon>Dothideomycetes incertae sedis</taxon>
        <taxon>Botryosphaeriales</taxon>
        <taxon>Botryosphaeriaceae</taxon>
        <taxon>Macrophomina</taxon>
    </lineage>
</organism>
<gene>
    <name evidence="2" type="ORF">B0J12DRAFT_699040</name>
</gene>
<keyword evidence="3" id="KW-1185">Reference proteome</keyword>
<feature type="region of interest" description="Disordered" evidence="1">
    <location>
        <begin position="1"/>
        <end position="44"/>
    </location>
</feature>